<keyword evidence="3" id="KW-1185">Reference proteome</keyword>
<dbReference type="EMBL" id="BGZK01001461">
    <property type="protein sequence ID" value="GBP80400.1"/>
    <property type="molecule type" value="Genomic_DNA"/>
</dbReference>
<sequence length="139" mass="16368">MFYVPARKYDKNICTTLDNPAWILVLTENQCSEFSRSITKAERAHSNKGKYPTWYFESQQFSQRLPMVSHNRDRPAPRRERAAHTTCPLQGRREWTDNEKLFTESMNVIGPFDSVQPSPWSARIRPFHGNGWLFPHLKK</sequence>
<dbReference type="AlphaFoldDB" id="A0A4C1YYQ6"/>
<evidence type="ECO:0000313" key="2">
    <source>
        <dbReference type="EMBL" id="GBP80400.1"/>
    </source>
</evidence>
<accession>A0A4C1YYQ6</accession>
<organism evidence="2 3">
    <name type="scientific">Eumeta variegata</name>
    <name type="common">Bagworm moth</name>
    <name type="synonym">Eumeta japonica</name>
    <dbReference type="NCBI Taxonomy" id="151549"/>
    <lineage>
        <taxon>Eukaryota</taxon>
        <taxon>Metazoa</taxon>
        <taxon>Ecdysozoa</taxon>
        <taxon>Arthropoda</taxon>
        <taxon>Hexapoda</taxon>
        <taxon>Insecta</taxon>
        <taxon>Pterygota</taxon>
        <taxon>Neoptera</taxon>
        <taxon>Endopterygota</taxon>
        <taxon>Lepidoptera</taxon>
        <taxon>Glossata</taxon>
        <taxon>Ditrysia</taxon>
        <taxon>Tineoidea</taxon>
        <taxon>Psychidae</taxon>
        <taxon>Oiketicinae</taxon>
        <taxon>Eumeta</taxon>
    </lineage>
</organism>
<feature type="region of interest" description="Disordered" evidence="1">
    <location>
        <begin position="66"/>
        <end position="85"/>
    </location>
</feature>
<proteinExistence type="predicted"/>
<reference evidence="2 3" key="1">
    <citation type="journal article" date="2019" name="Commun. Biol.">
        <title>The bagworm genome reveals a unique fibroin gene that provides high tensile strength.</title>
        <authorList>
            <person name="Kono N."/>
            <person name="Nakamura H."/>
            <person name="Ohtoshi R."/>
            <person name="Tomita M."/>
            <person name="Numata K."/>
            <person name="Arakawa K."/>
        </authorList>
    </citation>
    <scope>NUCLEOTIDE SEQUENCE [LARGE SCALE GENOMIC DNA]</scope>
</reference>
<evidence type="ECO:0000256" key="1">
    <source>
        <dbReference type="SAM" id="MobiDB-lite"/>
    </source>
</evidence>
<name>A0A4C1YYQ6_EUMVA</name>
<gene>
    <name evidence="2" type="ORF">EVAR_57654_1</name>
</gene>
<feature type="compositionally biased region" description="Basic and acidic residues" evidence="1">
    <location>
        <begin position="70"/>
        <end position="83"/>
    </location>
</feature>
<dbReference type="Proteomes" id="UP000299102">
    <property type="component" value="Unassembled WGS sequence"/>
</dbReference>
<protein>
    <submittedName>
        <fullName evidence="2">Uncharacterized protein</fullName>
    </submittedName>
</protein>
<comment type="caution">
    <text evidence="2">The sequence shown here is derived from an EMBL/GenBank/DDBJ whole genome shotgun (WGS) entry which is preliminary data.</text>
</comment>
<evidence type="ECO:0000313" key="3">
    <source>
        <dbReference type="Proteomes" id="UP000299102"/>
    </source>
</evidence>